<gene>
    <name evidence="9" type="ORF">PAUS00366_LOCUS15763</name>
</gene>
<dbReference type="GO" id="GO:0005634">
    <property type="term" value="C:nucleus"/>
    <property type="evidence" value="ECO:0007669"/>
    <property type="project" value="TreeGrafter"/>
</dbReference>
<comment type="catalytic activity">
    <reaction evidence="5">
        <text>a 5'-end (N(2),N(7)-dimethyl 5'-triphosphoguanosine)-ribonucleoside in snRNA + S-adenosyl-L-methionine = a 5'-end (N(2),N(2),N(7)-trimethyl 5'-triphosphoguanosine)-ribonucleoside in snRNA + S-adenosyl-L-homocysteine + H(+)</text>
        <dbReference type="Rhea" id="RHEA:78479"/>
        <dbReference type="Rhea" id="RHEA-COMP:19087"/>
        <dbReference type="Rhea" id="RHEA-COMP:19089"/>
        <dbReference type="ChEBI" id="CHEBI:15378"/>
        <dbReference type="ChEBI" id="CHEBI:57856"/>
        <dbReference type="ChEBI" id="CHEBI:59789"/>
        <dbReference type="ChEBI" id="CHEBI:167623"/>
        <dbReference type="ChEBI" id="CHEBI:172880"/>
    </reaction>
    <physiologicalReaction direction="left-to-right" evidence="5">
        <dbReference type="Rhea" id="RHEA:78480"/>
    </physiologicalReaction>
</comment>
<sequence>MNDDSNRVDFIGTANANDGKCIDGDGIPPRNESPISNDENIAHRHRQQHPHPRARSAAERLKTTPETTNTNTNTNTTTATTRTSTTTSFLLSLLTREIERDGGACLVTTLKEYIVADHGLKELLQVKPPSSSSSSSSSLPTPSVCRKSSKKRNHQLNTLLTQSNVGKPKLLAFLESHPDVVCVDRTVIPHWVRLVTTPMTKTIRKDGTATNANANANDTARGEVEGELRTKVFRKALYVLRKRKARIDRRRNKSPNSVLLIEADTEAAAATTAPASTKESSGDDVGVYCHWLLRQCSWEFHFFLRYSGFYMDPALCGYESPCDVKQVGSKEWEDITLATFEQILCVEKDGTTRREDRGDDGGEPEFVSWIHVKNGKAFLKQSSFRERNHYHGPRSSDNNNTTKSIDFATIGDEERKREDWKNDRPNCDRDGMGDDYTVSIVRRIDQTLTDIVCRKDGGHQVTLQLLLHRYPRFKELLGGRDLWKLYCDFSDLPNDVSDCDSIDNGNSNESNVDDDSTIHADRTCFFQAIEVFYDGANVILRSKRPKTNNDDCNNDNNSNEEKRMKVDEEGLYSVTNNKWGRAMSNLVIQACHRTNLFHESISAIPAHDDTNEEQLQAEQSEGAELHSKTRVPKLVIDLTASVGGMTLALARSNFFDRVIALEIDKVRSDLCRENLGRYGFHGDEQISDDVSSTANSGRSIVEIRHQDSVQRIPFLPRRACFVIDPPWGGWDYKEKVRRQQLLKLGDTPLEDVLVMMSHHNTPCVVGLRLPTNFLVRDFLTELVKKEVPSINFECLTVRKVAVQLFVVLYFW</sequence>
<feature type="compositionally biased region" description="Polar residues" evidence="8">
    <location>
        <begin position="395"/>
        <end position="404"/>
    </location>
</feature>
<dbReference type="PANTHER" id="PTHR14741">
    <property type="entry name" value="S-ADENOSYLMETHIONINE-DEPENDENT METHYLTRANSFERASE RELATED"/>
    <property type="match status" value="1"/>
</dbReference>
<name>A0A7S4APT1_9STRA</name>
<accession>A0A7S4APT1</accession>
<evidence type="ECO:0000313" key="9">
    <source>
        <dbReference type="EMBL" id="CAE0723007.1"/>
    </source>
</evidence>
<evidence type="ECO:0000256" key="2">
    <source>
        <dbReference type="ARBA" id="ARBA00025783"/>
    </source>
</evidence>
<dbReference type="SUPFAM" id="SSF53335">
    <property type="entry name" value="S-adenosyl-L-methionine-dependent methyltransferases"/>
    <property type="match status" value="1"/>
</dbReference>
<evidence type="ECO:0000256" key="6">
    <source>
        <dbReference type="ARBA" id="ARBA00049075"/>
    </source>
</evidence>
<feature type="region of interest" description="Disordered" evidence="8">
    <location>
        <begin position="43"/>
        <end position="83"/>
    </location>
</feature>
<comment type="similarity">
    <text evidence="2">Belongs to the methyltransferase superfamily. Trimethylguanosine synthase family.</text>
</comment>
<dbReference type="PANTHER" id="PTHR14741:SF32">
    <property type="entry name" value="TRIMETHYLGUANOSINE SYNTHASE"/>
    <property type="match status" value="1"/>
</dbReference>
<reference evidence="9" key="1">
    <citation type="submission" date="2021-01" db="EMBL/GenBank/DDBJ databases">
        <authorList>
            <person name="Corre E."/>
            <person name="Pelletier E."/>
            <person name="Niang G."/>
            <person name="Scheremetjew M."/>
            <person name="Finn R."/>
            <person name="Kale V."/>
            <person name="Holt S."/>
            <person name="Cochrane G."/>
            <person name="Meng A."/>
            <person name="Brown T."/>
            <person name="Cohen L."/>
        </authorList>
    </citation>
    <scope>NUCLEOTIDE SEQUENCE</scope>
    <source>
        <strain evidence="9">10249 10 AB</strain>
    </source>
</reference>
<evidence type="ECO:0000256" key="8">
    <source>
        <dbReference type="SAM" id="MobiDB-lite"/>
    </source>
</evidence>
<dbReference type="InterPro" id="IPR029063">
    <property type="entry name" value="SAM-dependent_MTases_sf"/>
</dbReference>
<feature type="region of interest" description="Disordered" evidence="8">
    <location>
        <begin position="389"/>
        <end position="408"/>
    </location>
</feature>
<comment type="catalytic activity">
    <reaction evidence="3">
        <text>a 5'-end (N(2),N(7)-dimethyl 5'-triphosphoguanosine)-ribonucleoside in snoRNA + S-adenosyl-L-methionine = a 5'-end (N(2),N(2),N(7)-trimethyl 5'-triphosphoguanosine)-ribonucleoside in snoRNA + S-adenosyl-L-homocysteine + H(+)</text>
        <dbReference type="Rhea" id="RHEA:78507"/>
        <dbReference type="Rhea" id="RHEA-COMP:19088"/>
        <dbReference type="Rhea" id="RHEA-COMP:19090"/>
        <dbReference type="ChEBI" id="CHEBI:15378"/>
        <dbReference type="ChEBI" id="CHEBI:57856"/>
        <dbReference type="ChEBI" id="CHEBI:59789"/>
        <dbReference type="ChEBI" id="CHEBI:167623"/>
        <dbReference type="ChEBI" id="CHEBI:172880"/>
    </reaction>
    <physiologicalReaction direction="left-to-right" evidence="3">
        <dbReference type="Rhea" id="RHEA:78508"/>
    </physiologicalReaction>
</comment>
<comment type="catalytic activity">
    <reaction evidence="6">
        <text>a 5'-end (N(7)-methyl 5'-triphosphoguanosine)-ribonucleoside in snRNA + S-adenosyl-L-methionine = a 5'-end (N(2),N(7)-dimethyl 5'-triphosphoguanosine)-ribonucleoside in snRNA + S-adenosyl-L-homocysteine + H(+)</text>
        <dbReference type="Rhea" id="RHEA:78471"/>
        <dbReference type="Rhea" id="RHEA-COMP:19085"/>
        <dbReference type="Rhea" id="RHEA-COMP:19087"/>
        <dbReference type="ChEBI" id="CHEBI:15378"/>
        <dbReference type="ChEBI" id="CHEBI:57856"/>
        <dbReference type="ChEBI" id="CHEBI:59789"/>
        <dbReference type="ChEBI" id="CHEBI:156461"/>
        <dbReference type="ChEBI" id="CHEBI:172880"/>
    </reaction>
    <physiologicalReaction direction="left-to-right" evidence="6">
        <dbReference type="Rhea" id="RHEA:78472"/>
    </physiologicalReaction>
</comment>
<evidence type="ECO:0000256" key="5">
    <source>
        <dbReference type="ARBA" id="ARBA00048763"/>
    </source>
</evidence>
<evidence type="ECO:0000256" key="1">
    <source>
        <dbReference type="ARBA" id="ARBA00018517"/>
    </source>
</evidence>
<dbReference type="EMBL" id="HBIX01022612">
    <property type="protein sequence ID" value="CAE0723007.1"/>
    <property type="molecule type" value="Transcribed_RNA"/>
</dbReference>
<feature type="compositionally biased region" description="Low complexity" evidence="8">
    <location>
        <begin position="64"/>
        <end position="83"/>
    </location>
</feature>
<feature type="compositionally biased region" description="Low complexity" evidence="8">
    <location>
        <begin position="128"/>
        <end position="143"/>
    </location>
</feature>
<dbReference type="GO" id="GO:0071164">
    <property type="term" value="F:RNA cap trimethylguanosine synthase activity"/>
    <property type="evidence" value="ECO:0007669"/>
    <property type="project" value="TreeGrafter"/>
</dbReference>
<evidence type="ECO:0000256" key="7">
    <source>
        <dbReference type="ARBA" id="ARBA00049790"/>
    </source>
</evidence>
<organism evidence="9">
    <name type="scientific">Pseudo-nitzschia australis</name>
    <dbReference type="NCBI Taxonomy" id="44445"/>
    <lineage>
        <taxon>Eukaryota</taxon>
        <taxon>Sar</taxon>
        <taxon>Stramenopiles</taxon>
        <taxon>Ochrophyta</taxon>
        <taxon>Bacillariophyta</taxon>
        <taxon>Bacillariophyceae</taxon>
        <taxon>Bacillariophycidae</taxon>
        <taxon>Bacillariales</taxon>
        <taxon>Bacillariaceae</taxon>
        <taxon>Pseudo-nitzschia</taxon>
    </lineage>
</organism>
<dbReference type="Gene3D" id="3.40.50.150">
    <property type="entry name" value="Vaccinia Virus protein VP39"/>
    <property type="match status" value="1"/>
</dbReference>
<evidence type="ECO:0000256" key="4">
    <source>
        <dbReference type="ARBA" id="ARBA00048740"/>
    </source>
</evidence>
<feature type="region of interest" description="Disordered" evidence="8">
    <location>
        <begin position="126"/>
        <end position="152"/>
    </location>
</feature>
<dbReference type="Pfam" id="PF09445">
    <property type="entry name" value="Methyltransf_15"/>
    <property type="match status" value="1"/>
</dbReference>
<evidence type="ECO:0000256" key="3">
    <source>
        <dbReference type="ARBA" id="ARBA00047418"/>
    </source>
</evidence>
<feature type="compositionally biased region" description="Basic residues" evidence="8">
    <location>
        <begin position="43"/>
        <end position="54"/>
    </location>
</feature>
<dbReference type="InterPro" id="IPR019012">
    <property type="entry name" value="RNA_cap_Gua-N2-MeTrfase"/>
</dbReference>
<comment type="catalytic activity">
    <reaction evidence="4">
        <text>a 5'-end (N(7)-methyl 5'-triphosphoguanosine)-ribonucleoside in snoRNA + S-adenosyl-L-methionine = a 5'-end (N(2),N(7)-dimethyl 5'-triphosphoguanosine)-ribonucleoside in snoRNA + S-adenosyl-L-homocysteine + H(+)</text>
        <dbReference type="Rhea" id="RHEA:78475"/>
        <dbReference type="Rhea" id="RHEA-COMP:19086"/>
        <dbReference type="Rhea" id="RHEA-COMP:19088"/>
        <dbReference type="ChEBI" id="CHEBI:15378"/>
        <dbReference type="ChEBI" id="CHEBI:57856"/>
        <dbReference type="ChEBI" id="CHEBI:59789"/>
        <dbReference type="ChEBI" id="CHEBI:156461"/>
        <dbReference type="ChEBI" id="CHEBI:172880"/>
    </reaction>
    <physiologicalReaction direction="left-to-right" evidence="4">
        <dbReference type="Rhea" id="RHEA:78476"/>
    </physiologicalReaction>
</comment>
<dbReference type="AlphaFoldDB" id="A0A7S4APT1"/>
<proteinExistence type="inferred from homology"/>
<protein>
    <recommendedName>
        <fullName evidence="1">Trimethylguanosine synthase</fullName>
    </recommendedName>
    <alternativeName>
        <fullName evidence="7">Cap-specific guanine-N(2) methyltransferase</fullName>
    </alternativeName>
</protein>